<feature type="signal peptide" evidence="1">
    <location>
        <begin position="1"/>
        <end position="21"/>
    </location>
</feature>
<protein>
    <submittedName>
        <fullName evidence="2">Uncharacterized protein</fullName>
    </submittedName>
</protein>
<dbReference type="AlphaFoldDB" id="A0A4R3MUC1"/>
<dbReference type="Proteomes" id="UP000294650">
    <property type="component" value="Unassembled WGS sequence"/>
</dbReference>
<evidence type="ECO:0000256" key="1">
    <source>
        <dbReference type="SAM" id="SignalP"/>
    </source>
</evidence>
<dbReference type="EMBL" id="SMAN01000028">
    <property type="protein sequence ID" value="TCT17558.1"/>
    <property type="molecule type" value="Genomic_DNA"/>
</dbReference>
<feature type="chain" id="PRO_5020889925" evidence="1">
    <location>
        <begin position="22"/>
        <end position="256"/>
    </location>
</feature>
<keyword evidence="1" id="KW-0732">Signal</keyword>
<dbReference type="RefSeq" id="WP_132372943.1">
    <property type="nucleotide sequence ID" value="NZ_SMAN01000028.1"/>
</dbReference>
<accession>A0A4R3MUC1</accession>
<evidence type="ECO:0000313" key="3">
    <source>
        <dbReference type="Proteomes" id="UP000294650"/>
    </source>
</evidence>
<dbReference type="OrthoDB" id="2595653at2"/>
<gene>
    <name evidence="2" type="ORF">EDD68_1286</name>
</gene>
<sequence>MKVFRSLLSIFISSTVLTAGAFVVSAEEDSSISNNDIPEYVLEKVREKVEEVTYEPKKTGTYKVLPNGEEVKVPDIPDHLKIMKRDDGSFSTQSVPDDGYVYVYDHYDWDATQKDWYFESTGTIRYTNNLNTTAEVYYEQQTTKEVDWDVGVDIGGSTSIGNDFLGSIEVNANLSVNRSKNFLEGRKYGAKVSIPGNTVAYITNYAVGANTDGAIVYRKYSPSGTSWLGMYKDYQGGTAVIETDAHVEITDSEPIS</sequence>
<proteinExistence type="predicted"/>
<evidence type="ECO:0000313" key="2">
    <source>
        <dbReference type="EMBL" id="TCT17558.1"/>
    </source>
</evidence>
<keyword evidence="3" id="KW-1185">Reference proteome</keyword>
<organism evidence="2 3">
    <name type="scientific">Melghiribacillus thermohalophilus</name>
    <dbReference type="NCBI Taxonomy" id="1324956"/>
    <lineage>
        <taxon>Bacteria</taxon>
        <taxon>Bacillati</taxon>
        <taxon>Bacillota</taxon>
        <taxon>Bacilli</taxon>
        <taxon>Bacillales</taxon>
        <taxon>Bacillaceae</taxon>
        <taxon>Melghiribacillus</taxon>
    </lineage>
</organism>
<reference evidence="2 3" key="1">
    <citation type="submission" date="2019-03" db="EMBL/GenBank/DDBJ databases">
        <title>Genomic Encyclopedia of Type Strains, Phase IV (KMG-IV): sequencing the most valuable type-strain genomes for metagenomic binning, comparative biology and taxonomic classification.</title>
        <authorList>
            <person name="Goeker M."/>
        </authorList>
    </citation>
    <scope>NUCLEOTIDE SEQUENCE [LARGE SCALE GENOMIC DNA]</scope>
    <source>
        <strain evidence="2 3">DSM 25894</strain>
    </source>
</reference>
<comment type="caution">
    <text evidence="2">The sequence shown here is derived from an EMBL/GenBank/DDBJ whole genome shotgun (WGS) entry which is preliminary data.</text>
</comment>
<name>A0A4R3MUC1_9BACI</name>